<protein>
    <submittedName>
        <fullName evidence="10">Ger(X)C family spore germination protein</fullName>
    </submittedName>
</protein>
<dbReference type="Gene3D" id="3.30.300.210">
    <property type="entry name" value="Nutrient germinant receptor protein C, domain 3"/>
    <property type="match status" value="1"/>
</dbReference>
<organism evidence="10 11">
    <name type="scientific">Paenibacillus agilis</name>
    <dbReference type="NCBI Taxonomy" id="3020863"/>
    <lineage>
        <taxon>Bacteria</taxon>
        <taxon>Bacillati</taxon>
        <taxon>Bacillota</taxon>
        <taxon>Bacilli</taxon>
        <taxon>Bacillales</taxon>
        <taxon>Paenibacillaceae</taxon>
        <taxon>Paenibacillus</taxon>
    </lineage>
</organism>
<accession>A0A559IWR0</accession>
<dbReference type="Pfam" id="PF25198">
    <property type="entry name" value="Spore_GerAC_N"/>
    <property type="match status" value="1"/>
</dbReference>
<dbReference type="EMBL" id="VNJK01000001">
    <property type="protein sequence ID" value="TVX92026.1"/>
    <property type="molecule type" value="Genomic_DNA"/>
</dbReference>
<dbReference type="Pfam" id="PF05504">
    <property type="entry name" value="Spore_GerAC"/>
    <property type="match status" value="1"/>
</dbReference>
<evidence type="ECO:0000256" key="1">
    <source>
        <dbReference type="ARBA" id="ARBA00004635"/>
    </source>
</evidence>
<dbReference type="InterPro" id="IPR008844">
    <property type="entry name" value="Spore_GerAC-like"/>
</dbReference>
<evidence type="ECO:0000256" key="7">
    <source>
        <dbReference type="ARBA" id="ARBA00023288"/>
    </source>
</evidence>
<dbReference type="RefSeq" id="WP_144987090.1">
    <property type="nucleotide sequence ID" value="NZ_VNJK01000001.1"/>
</dbReference>
<dbReference type="InterPro" id="IPR057336">
    <property type="entry name" value="GerAC_N"/>
</dbReference>
<dbReference type="Proteomes" id="UP000318102">
    <property type="component" value="Unassembled WGS sequence"/>
</dbReference>
<dbReference type="NCBIfam" id="TIGR02887">
    <property type="entry name" value="spore_ger_x_C"/>
    <property type="match status" value="1"/>
</dbReference>
<keyword evidence="7" id="KW-0449">Lipoprotein</keyword>
<dbReference type="GO" id="GO:0016020">
    <property type="term" value="C:membrane"/>
    <property type="evidence" value="ECO:0007669"/>
    <property type="project" value="UniProtKB-SubCell"/>
</dbReference>
<reference evidence="10 11" key="1">
    <citation type="submission" date="2019-07" db="EMBL/GenBank/DDBJ databases">
        <authorList>
            <person name="Kim J."/>
        </authorList>
    </citation>
    <scope>NUCLEOTIDE SEQUENCE [LARGE SCALE GENOMIC DNA]</scope>
    <source>
        <strain evidence="10 11">N4</strain>
    </source>
</reference>
<evidence type="ECO:0000256" key="2">
    <source>
        <dbReference type="ARBA" id="ARBA00007886"/>
    </source>
</evidence>
<evidence type="ECO:0000256" key="6">
    <source>
        <dbReference type="ARBA" id="ARBA00023139"/>
    </source>
</evidence>
<keyword evidence="11" id="KW-1185">Reference proteome</keyword>
<gene>
    <name evidence="10" type="ORF">FPZ44_02515</name>
</gene>
<name>A0A559IWR0_9BACL</name>
<feature type="domain" description="Spore germination GerAC-like C-terminal" evidence="8">
    <location>
        <begin position="201"/>
        <end position="375"/>
    </location>
</feature>
<dbReference type="PANTHER" id="PTHR35789">
    <property type="entry name" value="SPORE GERMINATION PROTEIN B3"/>
    <property type="match status" value="1"/>
</dbReference>
<comment type="similarity">
    <text evidence="2">Belongs to the GerABKC lipoprotein family.</text>
</comment>
<dbReference type="AlphaFoldDB" id="A0A559IWR0"/>
<keyword evidence="6" id="KW-0564">Palmitate</keyword>
<evidence type="ECO:0000259" key="8">
    <source>
        <dbReference type="Pfam" id="PF05504"/>
    </source>
</evidence>
<dbReference type="InterPro" id="IPR038501">
    <property type="entry name" value="Spore_GerAC_C_sf"/>
</dbReference>
<dbReference type="GO" id="GO:0009847">
    <property type="term" value="P:spore germination"/>
    <property type="evidence" value="ECO:0007669"/>
    <property type="project" value="InterPro"/>
</dbReference>
<sequence length="378" mass="42499">MNKLQIKSISVVIMLVLLSGCFHSNVLERTSISVAVGYDKIGEGKIQTSSVLYGATSKEGKESSQVITVEGETSKGARLNLNQKLGYKVVSGQIRFIAYEGELARDGILSIVDTLSRDPSYGDMMYLAVTEKPIRDILAYKYPNISNVGNYLTRLIAHNIEDSWVPSCTLHDFRNDFYSAGKEAVLPIVERTNNEVNVTALALFQKDVMVGKIEPEQAVYIKLLLDREQPESLEVKMQKDGMAKYVKNVHHPFETIKTALGNLGSKSSIKLISKDELQFDIHIRMNVELQEISEDYDFTEKGAVQQLETELSKQMSIDLLNALNQLKRLKSDAVGFGEVYRSSVRNSRLTKDRWQDMFPKAKFNTKVTVNLIRTGTIE</sequence>
<dbReference type="InterPro" id="IPR046953">
    <property type="entry name" value="Spore_GerAC-like_C"/>
</dbReference>
<keyword evidence="4" id="KW-0732">Signal</keyword>
<evidence type="ECO:0000256" key="3">
    <source>
        <dbReference type="ARBA" id="ARBA00022544"/>
    </source>
</evidence>
<comment type="caution">
    <text evidence="10">The sequence shown here is derived from an EMBL/GenBank/DDBJ whole genome shotgun (WGS) entry which is preliminary data.</text>
</comment>
<dbReference type="PANTHER" id="PTHR35789:SF1">
    <property type="entry name" value="SPORE GERMINATION PROTEIN B3"/>
    <property type="match status" value="1"/>
</dbReference>
<comment type="subcellular location">
    <subcellularLocation>
        <location evidence="1">Membrane</location>
        <topology evidence="1">Lipid-anchor</topology>
    </subcellularLocation>
</comment>
<dbReference type="PROSITE" id="PS51257">
    <property type="entry name" value="PROKAR_LIPOPROTEIN"/>
    <property type="match status" value="1"/>
</dbReference>
<evidence type="ECO:0000313" key="11">
    <source>
        <dbReference type="Proteomes" id="UP000318102"/>
    </source>
</evidence>
<evidence type="ECO:0000259" key="9">
    <source>
        <dbReference type="Pfam" id="PF25198"/>
    </source>
</evidence>
<evidence type="ECO:0000256" key="4">
    <source>
        <dbReference type="ARBA" id="ARBA00022729"/>
    </source>
</evidence>
<dbReference type="OrthoDB" id="2592518at2"/>
<evidence type="ECO:0000256" key="5">
    <source>
        <dbReference type="ARBA" id="ARBA00023136"/>
    </source>
</evidence>
<evidence type="ECO:0000313" key="10">
    <source>
        <dbReference type="EMBL" id="TVX92026.1"/>
    </source>
</evidence>
<proteinExistence type="inferred from homology"/>
<feature type="domain" description="Spore germination protein N-terminal" evidence="9">
    <location>
        <begin position="25"/>
        <end position="190"/>
    </location>
</feature>
<keyword evidence="5" id="KW-0472">Membrane</keyword>
<keyword evidence="3" id="KW-0309">Germination</keyword>